<keyword evidence="2" id="KW-1185">Reference proteome</keyword>
<organism evidence="1 2">
    <name type="scientific">Catenulispora acidiphila (strain DSM 44928 / JCM 14897 / NBRC 102108 / NRRL B-24433 / ID139908)</name>
    <dbReference type="NCBI Taxonomy" id="479433"/>
    <lineage>
        <taxon>Bacteria</taxon>
        <taxon>Bacillati</taxon>
        <taxon>Actinomycetota</taxon>
        <taxon>Actinomycetes</taxon>
        <taxon>Catenulisporales</taxon>
        <taxon>Catenulisporaceae</taxon>
        <taxon>Catenulispora</taxon>
    </lineage>
</organism>
<dbReference type="AlphaFoldDB" id="C7Q7Z9"/>
<gene>
    <name evidence="1" type="ordered locus">Caci_5307</name>
</gene>
<dbReference type="RefSeq" id="WP_015793895.1">
    <property type="nucleotide sequence ID" value="NC_013131.1"/>
</dbReference>
<dbReference type="InParanoid" id="C7Q7Z9"/>
<dbReference type="STRING" id="479433.Caci_5307"/>
<accession>C7Q7Z9</accession>
<dbReference type="HOGENOM" id="CLU_051344_0_0_11"/>
<evidence type="ECO:0000313" key="1">
    <source>
        <dbReference type="EMBL" id="ACU74166.1"/>
    </source>
</evidence>
<proteinExistence type="predicted"/>
<sequence>MNEIISRAAAFVWASGRVLEQRRFEVLFGGAPDGSALAAALAAYRTADGGYAYGLEPDVRGPAPQPLTAATALAVLQDADRLDAASVIPILDWLTTVTTAEGGVAAVLPTLAAYPRPPWLPITADPAADLLTTGQILGPVLRSGIAHPWIAPALAFARREVETMEQTHPYGVESALIFLQAAPDRTWAAEQADRIGKLLREQRTVLLDPAHPEDAVIAPGYAEGEHHLPHDYAPQPDSLARSWFTDEEMRRSLDHLAASQHPDGGWPINWAKWSPTTEMEARPIVTVKALRVLRAYGRL</sequence>
<name>C7Q7Z9_CATAD</name>
<dbReference type="KEGG" id="cai:Caci_5307"/>
<dbReference type="Proteomes" id="UP000000851">
    <property type="component" value="Chromosome"/>
</dbReference>
<protein>
    <recommendedName>
        <fullName evidence="3">Prenyltransferase</fullName>
    </recommendedName>
</protein>
<reference evidence="1 2" key="1">
    <citation type="journal article" date="2009" name="Stand. Genomic Sci.">
        <title>Complete genome sequence of Catenulispora acidiphila type strain (ID 139908).</title>
        <authorList>
            <person name="Copeland A."/>
            <person name="Lapidus A."/>
            <person name="Glavina Del Rio T."/>
            <person name="Nolan M."/>
            <person name="Lucas S."/>
            <person name="Chen F."/>
            <person name="Tice H."/>
            <person name="Cheng J.F."/>
            <person name="Bruce D."/>
            <person name="Goodwin L."/>
            <person name="Pitluck S."/>
            <person name="Mikhailova N."/>
            <person name="Pati A."/>
            <person name="Ivanova N."/>
            <person name="Mavromatis K."/>
            <person name="Chen A."/>
            <person name="Palaniappan K."/>
            <person name="Chain P."/>
            <person name="Land M."/>
            <person name="Hauser L."/>
            <person name="Chang Y.J."/>
            <person name="Jeffries C.D."/>
            <person name="Chertkov O."/>
            <person name="Brettin T."/>
            <person name="Detter J.C."/>
            <person name="Han C."/>
            <person name="Ali Z."/>
            <person name="Tindall B.J."/>
            <person name="Goker M."/>
            <person name="Bristow J."/>
            <person name="Eisen J.A."/>
            <person name="Markowitz V."/>
            <person name="Hugenholtz P."/>
            <person name="Kyrpides N.C."/>
            <person name="Klenk H.P."/>
        </authorList>
    </citation>
    <scope>NUCLEOTIDE SEQUENCE [LARGE SCALE GENOMIC DNA]</scope>
    <source>
        <strain evidence="2">DSM 44928 / JCM 14897 / NBRC 102108 / NRRL B-24433 / ID139908</strain>
    </source>
</reference>
<dbReference type="SUPFAM" id="SSF48239">
    <property type="entry name" value="Terpenoid cyclases/Protein prenyltransferases"/>
    <property type="match status" value="1"/>
</dbReference>
<dbReference type="InterPro" id="IPR008930">
    <property type="entry name" value="Terpenoid_cyclase/PrenylTrfase"/>
</dbReference>
<dbReference type="EMBL" id="CP001700">
    <property type="protein sequence ID" value="ACU74166.1"/>
    <property type="molecule type" value="Genomic_DNA"/>
</dbReference>
<dbReference type="eggNOG" id="COG3612">
    <property type="taxonomic scope" value="Bacteria"/>
</dbReference>
<evidence type="ECO:0000313" key="2">
    <source>
        <dbReference type="Proteomes" id="UP000000851"/>
    </source>
</evidence>
<dbReference type="OrthoDB" id="3286086at2"/>
<evidence type="ECO:0008006" key="3">
    <source>
        <dbReference type="Google" id="ProtNLM"/>
    </source>
</evidence>